<dbReference type="InterPro" id="IPR005537">
    <property type="entry name" value="RAMP_III_fam"/>
</dbReference>
<protein>
    <submittedName>
        <fullName evidence="3">CRISPR-associated RAMP Cmr1</fullName>
    </submittedName>
</protein>
<dbReference type="GO" id="GO:0051607">
    <property type="term" value="P:defense response to virus"/>
    <property type="evidence" value="ECO:0007669"/>
    <property type="project" value="UniProtKB-KW"/>
</dbReference>
<proteinExistence type="predicted"/>
<dbReference type="NCBIfam" id="TIGR01894">
    <property type="entry name" value="cas_TM1795_cmr1"/>
    <property type="match status" value="1"/>
</dbReference>
<dbReference type="InterPro" id="IPR007522">
    <property type="entry name" value="CRISPR-assoc_prot_TM1795"/>
</dbReference>
<name>A0A1W1E415_9ZZZZ</name>
<feature type="domain" description="CRISPR type III-associated protein" evidence="2">
    <location>
        <begin position="7"/>
        <end position="163"/>
    </location>
</feature>
<sequence>MKTITATYKIVTPMFISGADQTKAELRIPSIKGAIRFWWRALNGYQYTTTEELYAVEAKIFGGTYQDKDNKTIVTQSKIFFSFDDEEQKSSLDNYKEKYSKDDAIVYLAGQGVTNTTQYLLNSEFTLCLKSKSEIDPTVINAITIWGLFGGLGERSRKGFGSVAIQSINYDTHPESFNFSTVDEYKNKILSLLKSLDYARLTTPKYSVFSKHSKLHISIITSKKKHLAHLAHIDIAKHYKKCRKGDDKLDEKNAKRIAFGQSKPRQASPLFLHIHPINGAFCNVRLYLPDDNIKDDKYIRLFLASDNTGSIINE</sequence>
<dbReference type="EMBL" id="FPHZ01000172">
    <property type="protein sequence ID" value="SFV88695.1"/>
    <property type="molecule type" value="Genomic_DNA"/>
</dbReference>
<evidence type="ECO:0000313" key="3">
    <source>
        <dbReference type="EMBL" id="SFV88695.1"/>
    </source>
</evidence>
<reference evidence="3" key="1">
    <citation type="submission" date="2016-10" db="EMBL/GenBank/DDBJ databases">
        <authorList>
            <person name="de Groot N.N."/>
        </authorList>
    </citation>
    <scope>NUCLEOTIDE SEQUENCE</scope>
</reference>
<dbReference type="Pfam" id="PF03787">
    <property type="entry name" value="RAMPs"/>
    <property type="match status" value="1"/>
</dbReference>
<gene>
    <name evidence="3" type="ORF">MNB_SUP05-SYMBIONT-5-1321</name>
</gene>
<accession>A0A1W1E415</accession>
<organism evidence="3">
    <name type="scientific">hydrothermal vent metagenome</name>
    <dbReference type="NCBI Taxonomy" id="652676"/>
    <lineage>
        <taxon>unclassified sequences</taxon>
        <taxon>metagenomes</taxon>
        <taxon>ecological metagenomes</taxon>
    </lineage>
</organism>
<dbReference type="AlphaFoldDB" id="A0A1W1E415"/>
<evidence type="ECO:0000259" key="2">
    <source>
        <dbReference type="Pfam" id="PF03787"/>
    </source>
</evidence>
<keyword evidence="1" id="KW-0051">Antiviral defense</keyword>
<evidence type="ECO:0000256" key="1">
    <source>
        <dbReference type="ARBA" id="ARBA00023118"/>
    </source>
</evidence>